<keyword evidence="3" id="KW-1185">Reference proteome</keyword>
<feature type="domain" description="CinA C-terminal" evidence="1">
    <location>
        <begin position="9"/>
        <end position="162"/>
    </location>
</feature>
<gene>
    <name evidence="2" type="ORF">DASB73_037410</name>
</gene>
<accession>A0AAV5RNP7</accession>
<dbReference type="Pfam" id="PF02464">
    <property type="entry name" value="CinA"/>
    <property type="match status" value="1"/>
</dbReference>
<dbReference type="EMBL" id="BTGC01000008">
    <property type="protein sequence ID" value="GMM52778.1"/>
    <property type="molecule type" value="Genomic_DNA"/>
</dbReference>
<evidence type="ECO:0000313" key="2">
    <source>
        <dbReference type="EMBL" id="GMM52778.1"/>
    </source>
</evidence>
<comment type="caution">
    <text evidence="2">The sequence shown here is derived from an EMBL/GenBank/DDBJ whole genome shotgun (WGS) entry which is preliminary data.</text>
</comment>
<protein>
    <recommendedName>
        <fullName evidence="1">CinA C-terminal domain-containing protein</fullName>
    </recommendedName>
</protein>
<name>A0AAV5RNP7_STABA</name>
<dbReference type="Gene3D" id="3.90.950.20">
    <property type="entry name" value="CinA-like"/>
    <property type="match status" value="1"/>
</dbReference>
<sequence>MFITPEIQALVEKTAKLLVERNEFVAVSENCCGGLISSYLVSVNGASQFFVGGTTTYALRSRLVLSGWSEADVASYTGPSEEVALRLARNLKFELGATYTLAETGWTGRHETDGWHMDDGEAFFAISGPAENVSRTVTSNTDDRQQNMEWFAQEALRFLLETIEKRANNL</sequence>
<dbReference type="Proteomes" id="UP001362899">
    <property type="component" value="Unassembled WGS sequence"/>
</dbReference>
<organism evidence="2 3">
    <name type="scientific">Starmerella bacillaris</name>
    <name type="common">Yeast</name>
    <name type="synonym">Candida zemplinina</name>
    <dbReference type="NCBI Taxonomy" id="1247836"/>
    <lineage>
        <taxon>Eukaryota</taxon>
        <taxon>Fungi</taxon>
        <taxon>Dikarya</taxon>
        <taxon>Ascomycota</taxon>
        <taxon>Saccharomycotina</taxon>
        <taxon>Dipodascomycetes</taxon>
        <taxon>Dipodascales</taxon>
        <taxon>Trichomonascaceae</taxon>
        <taxon>Starmerella</taxon>
    </lineage>
</organism>
<dbReference type="AlphaFoldDB" id="A0AAV5RNP7"/>
<dbReference type="InterPro" id="IPR008136">
    <property type="entry name" value="CinA_C"/>
</dbReference>
<dbReference type="SUPFAM" id="SSF142433">
    <property type="entry name" value="CinA-like"/>
    <property type="match status" value="1"/>
</dbReference>
<proteinExistence type="predicted"/>
<dbReference type="InterPro" id="IPR036653">
    <property type="entry name" value="CinA-like_C"/>
</dbReference>
<evidence type="ECO:0000259" key="1">
    <source>
        <dbReference type="Pfam" id="PF02464"/>
    </source>
</evidence>
<evidence type="ECO:0000313" key="3">
    <source>
        <dbReference type="Proteomes" id="UP001362899"/>
    </source>
</evidence>
<reference evidence="2 3" key="1">
    <citation type="journal article" date="2023" name="Elife">
        <title>Identification of key yeast species and microbe-microbe interactions impacting larval growth of Drosophila in the wild.</title>
        <authorList>
            <person name="Mure A."/>
            <person name="Sugiura Y."/>
            <person name="Maeda R."/>
            <person name="Honda K."/>
            <person name="Sakurai N."/>
            <person name="Takahashi Y."/>
            <person name="Watada M."/>
            <person name="Katoh T."/>
            <person name="Gotoh A."/>
            <person name="Gotoh Y."/>
            <person name="Taniguchi I."/>
            <person name="Nakamura K."/>
            <person name="Hayashi T."/>
            <person name="Katayama T."/>
            <person name="Uemura T."/>
            <person name="Hattori Y."/>
        </authorList>
    </citation>
    <scope>NUCLEOTIDE SEQUENCE [LARGE SCALE GENOMIC DNA]</scope>
    <source>
        <strain evidence="2 3">SB-73</strain>
    </source>
</reference>